<name>A0ACB0LNW0_TRIPR</name>
<protein>
    <submittedName>
        <fullName evidence="1">Uncharacterized protein</fullName>
    </submittedName>
</protein>
<accession>A0ACB0LNW0</accession>
<gene>
    <name evidence="1" type="ORF">MILVUS5_LOCUS34207</name>
</gene>
<comment type="caution">
    <text evidence="1">The sequence shown here is derived from an EMBL/GenBank/DDBJ whole genome shotgun (WGS) entry which is preliminary data.</text>
</comment>
<dbReference type="Proteomes" id="UP001177021">
    <property type="component" value="Unassembled WGS sequence"/>
</dbReference>
<organism evidence="1 2">
    <name type="scientific">Trifolium pratense</name>
    <name type="common">Red clover</name>
    <dbReference type="NCBI Taxonomy" id="57577"/>
    <lineage>
        <taxon>Eukaryota</taxon>
        <taxon>Viridiplantae</taxon>
        <taxon>Streptophyta</taxon>
        <taxon>Embryophyta</taxon>
        <taxon>Tracheophyta</taxon>
        <taxon>Spermatophyta</taxon>
        <taxon>Magnoliopsida</taxon>
        <taxon>eudicotyledons</taxon>
        <taxon>Gunneridae</taxon>
        <taxon>Pentapetalae</taxon>
        <taxon>rosids</taxon>
        <taxon>fabids</taxon>
        <taxon>Fabales</taxon>
        <taxon>Fabaceae</taxon>
        <taxon>Papilionoideae</taxon>
        <taxon>50 kb inversion clade</taxon>
        <taxon>NPAAA clade</taxon>
        <taxon>Hologalegina</taxon>
        <taxon>IRL clade</taxon>
        <taxon>Trifolieae</taxon>
        <taxon>Trifolium</taxon>
    </lineage>
</organism>
<keyword evidence="2" id="KW-1185">Reference proteome</keyword>
<evidence type="ECO:0000313" key="1">
    <source>
        <dbReference type="EMBL" id="CAJ2670126.1"/>
    </source>
</evidence>
<proteinExistence type="predicted"/>
<sequence length="404" mass="47124">MMNTPPDVFLSNDLLAQILSFLTVKSLTRLRCVCKNWYSLISEPSFIKLHLHQSKRNNPHTTLLLQFGSKDIFSVVIHFPLTRLFENPSITVTHDSNHLSTKNDCNNFVGSCNGLLCFRSNPSYNIGDILLRFENPATKLSNKIRVYDCNYRKRSRVDFVFNQVRIYKYSFGYVNSNDTYKVVASCLRGKGKGTEVKVFSLGDNVWRYIQDFPVDPLRIRFPFVNDGVYVSGTINWLAIRNNEVYDWKSITIDQFVIISLDLGKETYRQLLPPRGFDIVPHVEPSVSVLMDRLCFSHNVNGKYFVIWQMKEFGVEESWTPLLKIGYSSLRYIFQQDYYCYDSTQLFIFPLFLSENGNKLILAYDKDDQAILYNFRENKAEKIKITNYIRWFISKNHVESLVSTC</sequence>
<evidence type="ECO:0000313" key="2">
    <source>
        <dbReference type="Proteomes" id="UP001177021"/>
    </source>
</evidence>
<reference evidence="1" key="1">
    <citation type="submission" date="2023-10" db="EMBL/GenBank/DDBJ databases">
        <authorList>
            <person name="Rodriguez Cubillos JULIANA M."/>
            <person name="De Vega J."/>
        </authorList>
    </citation>
    <scope>NUCLEOTIDE SEQUENCE</scope>
</reference>
<dbReference type="EMBL" id="CASHSV030000615">
    <property type="protein sequence ID" value="CAJ2670126.1"/>
    <property type="molecule type" value="Genomic_DNA"/>
</dbReference>